<dbReference type="Gene3D" id="3.50.50.60">
    <property type="entry name" value="FAD/NAD(P)-binding domain"/>
    <property type="match status" value="1"/>
</dbReference>
<dbReference type="SUPFAM" id="SSF50022">
    <property type="entry name" value="ISP domain"/>
    <property type="match status" value="1"/>
</dbReference>
<evidence type="ECO:0000256" key="1">
    <source>
        <dbReference type="ARBA" id="ARBA00022714"/>
    </source>
</evidence>
<dbReference type="InterPro" id="IPR036188">
    <property type="entry name" value="FAD/NAD-bd_sf"/>
</dbReference>
<keyword evidence="1" id="KW-0001">2Fe-2S</keyword>
<dbReference type="RefSeq" id="WP_280735831.1">
    <property type="nucleotide sequence ID" value="NZ_CP120368.1"/>
</dbReference>
<keyword evidence="5" id="KW-0411">Iron-sulfur</keyword>
<accession>A0ABY8D200</accession>
<evidence type="ECO:0000259" key="7">
    <source>
        <dbReference type="PROSITE" id="PS51296"/>
    </source>
</evidence>
<organism evidence="8 9">
    <name type="scientific">Sinorhizobium numidicum</name>
    <dbReference type="NCBI Taxonomy" id="680248"/>
    <lineage>
        <taxon>Bacteria</taxon>
        <taxon>Pseudomonadati</taxon>
        <taxon>Pseudomonadota</taxon>
        <taxon>Alphaproteobacteria</taxon>
        <taxon>Hyphomicrobiales</taxon>
        <taxon>Rhizobiaceae</taxon>
        <taxon>Sinorhizobium/Ensifer group</taxon>
        <taxon>Sinorhizobium</taxon>
    </lineage>
</organism>
<keyword evidence="6" id="KW-1015">Disulfide bond</keyword>
<dbReference type="Pfam" id="PF01266">
    <property type="entry name" value="DAO"/>
    <property type="match status" value="1"/>
</dbReference>
<evidence type="ECO:0000256" key="4">
    <source>
        <dbReference type="ARBA" id="ARBA00023004"/>
    </source>
</evidence>
<dbReference type="SUPFAM" id="SSF51905">
    <property type="entry name" value="FAD/NAD(P)-binding domain"/>
    <property type="match status" value="1"/>
</dbReference>
<protein>
    <submittedName>
        <fullName evidence="8">FAD-dependent oxidoreductase</fullName>
    </submittedName>
</protein>
<evidence type="ECO:0000256" key="5">
    <source>
        <dbReference type="ARBA" id="ARBA00023014"/>
    </source>
</evidence>
<keyword evidence="4" id="KW-0408">Iron</keyword>
<dbReference type="PROSITE" id="PS51296">
    <property type="entry name" value="RIESKE"/>
    <property type="match status" value="1"/>
</dbReference>
<dbReference type="InterPro" id="IPR006076">
    <property type="entry name" value="FAD-dep_OxRdtase"/>
</dbReference>
<reference evidence="8 9" key="1">
    <citation type="submission" date="2023-03" db="EMBL/GenBank/DDBJ databases">
        <authorList>
            <person name="Kaur S."/>
            <person name="Espinosa-Saiz D."/>
            <person name="Velazquez E."/>
            <person name="Menendez E."/>
            <person name="diCenzo G.C."/>
        </authorList>
    </citation>
    <scope>NUCLEOTIDE SEQUENCE [LARGE SCALE GENOMIC DNA]</scope>
    <source>
        <strain evidence="8 9">LMG 27395</strain>
    </source>
</reference>
<dbReference type="PANTHER" id="PTHR13847">
    <property type="entry name" value="SARCOSINE DEHYDROGENASE-RELATED"/>
    <property type="match status" value="1"/>
</dbReference>
<evidence type="ECO:0000313" key="9">
    <source>
        <dbReference type="Proteomes" id="UP001235547"/>
    </source>
</evidence>
<evidence type="ECO:0000313" key="8">
    <source>
        <dbReference type="EMBL" id="WEX84915.1"/>
    </source>
</evidence>
<dbReference type="InterPro" id="IPR036922">
    <property type="entry name" value="Rieske_2Fe-2S_sf"/>
</dbReference>
<keyword evidence="2" id="KW-0479">Metal-binding</keyword>
<evidence type="ECO:0000256" key="6">
    <source>
        <dbReference type="ARBA" id="ARBA00023157"/>
    </source>
</evidence>
<evidence type="ECO:0000256" key="2">
    <source>
        <dbReference type="ARBA" id="ARBA00022723"/>
    </source>
</evidence>
<dbReference type="Pfam" id="PF00355">
    <property type="entry name" value="Rieske"/>
    <property type="match status" value="1"/>
</dbReference>
<dbReference type="PRINTS" id="PR00162">
    <property type="entry name" value="RIESKE"/>
</dbReference>
<dbReference type="PANTHER" id="PTHR13847:SF281">
    <property type="entry name" value="FAD DEPENDENT OXIDOREDUCTASE DOMAIN-CONTAINING PROTEIN"/>
    <property type="match status" value="1"/>
</dbReference>
<sequence length="508" mass="55722">MNVSSERSVSLWMATVPEWHAEPLAANERADVVVVGSGIAGLSIAYELCRQGQSVIVLDRGPLGRGMTARTSAHLASALDDFYHELIGMRGLDEAGHYFHSQVAALERVEEIQRSEKIDCDFQRLDAYLFAASSADISLLEKEIDACQKLGFSGVTWEVMPGSAEAPQHRCVRFPNQARFHPLKYLAGLIRCIQRDGGRLYAETPVVSVAEKGGETIVQTQHGNEVHARAAVIATNSPINDWIAIHTKQAPYRTYVIAGRARRGSVNDALYWDTLDPYHYVRLQPGDADDDWLIVGGEDHKTGQADDQSERILRLTEWAKRHFPTMRDPEYVWSGQVVEPVDYVAHVGRNPGNENVFVVTGDSGEGLSNGVAGSLILRDLILGRENAWASAYAPNRISIKAAGEYISENLTMAANLAKHITGGELSTLDDLKPGYGALIRRGTAKLAAYRDDDGELHLRSASCTHAGCVVHWNAFEKCWDCPCHGSHFSVDGEPLNAPAFKPLANAQE</sequence>
<dbReference type="Proteomes" id="UP001235547">
    <property type="component" value="Chromosome 1"/>
</dbReference>
<keyword evidence="3" id="KW-0560">Oxidoreductase</keyword>
<dbReference type="Gene3D" id="3.30.9.10">
    <property type="entry name" value="D-Amino Acid Oxidase, subunit A, domain 2"/>
    <property type="match status" value="1"/>
</dbReference>
<dbReference type="InterPro" id="IPR005805">
    <property type="entry name" value="Rieske_Fe-S_prot_C"/>
</dbReference>
<dbReference type="EMBL" id="CP120371">
    <property type="protein sequence ID" value="WEX84915.1"/>
    <property type="molecule type" value="Genomic_DNA"/>
</dbReference>
<proteinExistence type="predicted"/>
<gene>
    <name evidence="8" type="ORF">PYH38_003839</name>
</gene>
<evidence type="ECO:0000256" key="3">
    <source>
        <dbReference type="ARBA" id="ARBA00023002"/>
    </source>
</evidence>
<name>A0ABY8D200_9HYPH</name>
<feature type="domain" description="Rieske" evidence="7">
    <location>
        <begin position="423"/>
        <end position="508"/>
    </location>
</feature>
<dbReference type="InterPro" id="IPR017941">
    <property type="entry name" value="Rieske_2Fe-2S"/>
</dbReference>
<keyword evidence="9" id="KW-1185">Reference proteome</keyword>
<dbReference type="Gene3D" id="2.102.10.10">
    <property type="entry name" value="Rieske [2Fe-2S] iron-sulphur domain"/>
    <property type="match status" value="1"/>
</dbReference>